<evidence type="ECO:0000313" key="3">
    <source>
        <dbReference type="EMBL" id="CAD7224598.1"/>
    </source>
</evidence>
<feature type="region of interest" description="Disordered" evidence="2">
    <location>
        <begin position="839"/>
        <end position="901"/>
    </location>
</feature>
<dbReference type="InterPro" id="IPR036361">
    <property type="entry name" value="SAP_dom_sf"/>
</dbReference>
<feature type="compositionally biased region" description="Polar residues" evidence="2">
    <location>
        <begin position="589"/>
        <end position="602"/>
    </location>
</feature>
<feature type="region of interest" description="Disordered" evidence="2">
    <location>
        <begin position="936"/>
        <end position="964"/>
    </location>
</feature>
<feature type="compositionally biased region" description="Basic and acidic residues" evidence="2">
    <location>
        <begin position="450"/>
        <end position="492"/>
    </location>
</feature>
<dbReference type="PANTHER" id="PTHR46589:SF1">
    <property type="entry name" value="APOPTOTIC CHROMATIN CONDENSATION INDUCER IN THE NUCLEUS"/>
    <property type="match status" value="1"/>
</dbReference>
<dbReference type="Pfam" id="PF16294">
    <property type="entry name" value="RSB_motif"/>
    <property type="match status" value="1"/>
</dbReference>
<feature type="region of interest" description="Disordered" evidence="2">
    <location>
        <begin position="44"/>
        <end position="682"/>
    </location>
</feature>
<dbReference type="InterPro" id="IPR003034">
    <property type="entry name" value="SAP_dom"/>
</dbReference>
<feature type="compositionally biased region" description="Basic and acidic residues" evidence="2">
    <location>
        <begin position="257"/>
        <end position="277"/>
    </location>
</feature>
<feature type="compositionally biased region" description="Basic residues" evidence="2">
    <location>
        <begin position="278"/>
        <end position="306"/>
    </location>
</feature>
<protein>
    <submittedName>
        <fullName evidence="3">Uncharacterized protein</fullName>
    </submittedName>
</protein>
<feature type="compositionally biased region" description="Basic and acidic residues" evidence="2">
    <location>
        <begin position="334"/>
        <end position="348"/>
    </location>
</feature>
<feature type="compositionally biased region" description="Basic and acidic residues" evidence="2">
    <location>
        <begin position="44"/>
        <end position="94"/>
    </location>
</feature>
<feature type="compositionally biased region" description="Basic and acidic residues" evidence="2">
    <location>
        <begin position="307"/>
        <end position="317"/>
    </location>
</feature>
<dbReference type="InterPro" id="IPR035979">
    <property type="entry name" value="RBD_domain_sf"/>
</dbReference>
<feature type="compositionally biased region" description="Polar residues" evidence="2">
    <location>
        <begin position="354"/>
        <end position="363"/>
    </location>
</feature>
<dbReference type="OrthoDB" id="79455at2759"/>
<proteinExistence type="predicted"/>
<dbReference type="CDD" id="cd12432">
    <property type="entry name" value="RRM_ACINU"/>
    <property type="match status" value="1"/>
</dbReference>
<dbReference type="GO" id="GO:0008380">
    <property type="term" value="P:RNA splicing"/>
    <property type="evidence" value="ECO:0007669"/>
    <property type="project" value="TreeGrafter"/>
</dbReference>
<feature type="compositionally biased region" description="Basic and acidic residues" evidence="2">
    <location>
        <begin position="937"/>
        <end position="964"/>
    </location>
</feature>
<gene>
    <name evidence="3" type="ORF">CTOB1V02_LOCUS2555</name>
</gene>
<dbReference type="SUPFAM" id="SSF68906">
    <property type="entry name" value="SAP domain"/>
    <property type="match status" value="1"/>
</dbReference>
<feature type="coiled-coil region" evidence="1">
    <location>
        <begin position="760"/>
        <end position="787"/>
    </location>
</feature>
<dbReference type="AlphaFoldDB" id="A0A7R8W8L2"/>
<keyword evidence="1" id="KW-0175">Coiled coil</keyword>
<dbReference type="Gene3D" id="1.10.720.30">
    <property type="entry name" value="SAP domain"/>
    <property type="match status" value="1"/>
</dbReference>
<dbReference type="SMART" id="SM00513">
    <property type="entry name" value="SAP"/>
    <property type="match status" value="1"/>
</dbReference>
<feature type="compositionally biased region" description="Acidic residues" evidence="2">
    <location>
        <begin position="519"/>
        <end position="528"/>
    </location>
</feature>
<feature type="compositionally biased region" description="Basic and acidic residues" evidence="2">
    <location>
        <begin position="612"/>
        <end position="661"/>
    </location>
</feature>
<feature type="compositionally biased region" description="Basic and acidic residues" evidence="2">
    <location>
        <begin position="395"/>
        <end position="441"/>
    </location>
</feature>
<evidence type="ECO:0000256" key="2">
    <source>
        <dbReference type="SAM" id="MobiDB-lite"/>
    </source>
</evidence>
<organism evidence="3">
    <name type="scientific">Cyprideis torosa</name>
    <dbReference type="NCBI Taxonomy" id="163714"/>
    <lineage>
        <taxon>Eukaryota</taxon>
        <taxon>Metazoa</taxon>
        <taxon>Ecdysozoa</taxon>
        <taxon>Arthropoda</taxon>
        <taxon>Crustacea</taxon>
        <taxon>Oligostraca</taxon>
        <taxon>Ostracoda</taxon>
        <taxon>Podocopa</taxon>
        <taxon>Podocopida</taxon>
        <taxon>Cytherocopina</taxon>
        <taxon>Cytheroidea</taxon>
        <taxon>Cytherideidae</taxon>
        <taxon>Cyprideis</taxon>
    </lineage>
</organism>
<feature type="compositionally biased region" description="Low complexity" evidence="2">
    <location>
        <begin position="138"/>
        <end position="148"/>
    </location>
</feature>
<dbReference type="GO" id="GO:0071011">
    <property type="term" value="C:precatalytic spliceosome"/>
    <property type="evidence" value="ECO:0007669"/>
    <property type="project" value="TreeGrafter"/>
</dbReference>
<dbReference type="EMBL" id="OB660405">
    <property type="protein sequence ID" value="CAD7224598.1"/>
    <property type="molecule type" value="Genomic_DNA"/>
</dbReference>
<evidence type="ECO:0000256" key="1">
    <source>
        <dbReference type="SAM" id="Coils"/>
    </source>
</evidence>
<feature type="compositionally biased region" description="Basic and acidic residues" evidence="2">
    <location>
        <begin position="873"/>
        <end position="886"/>
    </location>
</feature>
<reference evidence="3" key="1">
    <citation type="submission" date="2020-11" db="EMBL/GenBank/DDBJ databases">
        <authorList>
            <person name="Tran Van P."/>
        </authorList>
    </citation>
    <scope>NUCLEOTIDE SEQUENCE</scope>
</reference>
<dbReference type="SUPFAM" id="SSF54928">
    <property type="entry name" value="RNA-binding domain, RBD"/>
    <property type="match status" value="1"/>
</dbReference>
<dbReference type="Pfam" id="PF02037">
    <property type="entry name" value="SAP"/>
    <property type="match status" value="1"/>
</dbReference>
<feature type="compositionally biased region" description="Polar residues" evidence="2">
    <location>
        <begin position="542"/>
        <end position="556"/>
    </location>
</feature>
<feature type="compositionally biased region" description="Basic and acidic residues" evidence="2">
    <location>
        <begin position="227"/>
        <end position="249"/>
    </location>
</feature>
<sequence length="964" mass="109563">MEDLIDGRPIAGFRVVELKAELEKRGQSKTGTKKELVDRLKAFLKNEREADSTRSEEAEQSDFVKEYLKKQQESLQEQKEAKRQIEEQERRESESSDLNSPTTQRSADEGDGERVSRSTRRTRQTSETADDGSPTPTRSSRSKAAAEFAKAEVESPVAIVGATITAGEKEPRPKEGDEECEKSQDVSAKSSEPLASEQPASTGLEEEPAAQEPQVSSTSEKVEEEEGAGKKELPVDDKDSKREKDIEKERRRKEKKEKKDRDRDDERKSEKKDPKDKKKDKKDKHHEKHHEHRERHDRKKDRHDRHEKRGEEGNDERHHHKHHREEEAVEEDVPQEKEEVSRTKKDSESGGEVVSTTSGQAESDQGKCASGAAEEPAGGDVLDLMGGEMLEFESELDHGTKDRQGKPESSQKDEKDAEDKKSRKDEVDSGRRRSSDEEGRKERRRHRSKEKKEERSKEKKEEKRERKKHDEEKVEERKKDEDGKKEDRKEEAAAPVRKMRTLNRFRSSDPPSASGGTAEDAEKEDDDDGGKAKKRKKWGGSATASSGMPALNSSGETAIDTDALEQLMISGEVDSTKQDEVVLDDNDLIPTSTTQDEVQVGSTAMEVEEEEMSKKKELTAEKKKEGKDEGGEKKKKERRRSSDRNEKKEKSNRDIERERKSGTVSRNRYNSGPIRPEGNGTETVIQLQDLTRPFTMGQLMELLNSAAKPKEGRFWINKLRSKCLVEYDNYEDALTSRNVLDNMVWPVGNPKAIRASLRNKESLDYFLEEAEKEKREEEEANKRARMGIEGRRVTAGRRSPGRERVVLNGRRGASPIQITRTLRRSERSLSRERALRGIADGRGGRAPSPLMPRNDGGLLGKRMTPLDETLSQARRDERDKPLFVDRKRQRTQSPPITADPEAIAAPGKLLDELFFKSKTQPCIYWLPLTPGQITAKEAARQQRLNEKKGGSRDRGRPKRIDDLP</sequence>
<dbReference type="GO" id="GO:0061574">
    <property type="term" value="C:ASAP complex"/>
    <property type="evidence" value="ECO:0007669"/>
    <property type="project" value="TreeGrafter"/>
</dbReference>
<dbReference type="InterPro" id="IPR032552">
    <property type="entry name" value="RSB_motif"/>
</dbReference>
<dbReference type="PROSITE" id="PS50800">
    <property type="entry name" value="SAP"/>
    <property type="match status" value="1"/>
</dbReference>
<dbReference type="InterPro" id="IPR052793">
    <property type="entry name" value="EJC-associated_protein"/>
</dbReference>
<name>A0A7R8W8L2_9CRUS</name>
<dbReference type="GO" id="GO:0003723">
    <property type="term" value="F:RNA binding"/>
    <property type="evidence" value="ECO:0007669"/>
    <property type="project" value="TreeGrafter"/>
</dbReference>
<dbReference type="PANTHER" id="PTHR46589">
    <property type="entry name" value="APOPTOTIC CHROMATIN CONDENSATION INDUCER IN THE NUCLEUS"/>
    <property type="match status" value="1"/>
</dbReference>
<accession>A0A7R8W8L2</accession>
<dbReference type="InterPro" id="IPR034257">
    <property type="entry name" value="Acinus_RRM"/>
</dbReference>
<feature type="compositionally biased region" description="Basic and acidic residues" evidence="2">
    <location>
        <begin position="106"/>
        <end position="116"/>
    </location>
</feature>